<gene>
    <name evidence="2" type="ORF">PSON_ATCC_30995.1.T1550047</name>
</gene>
<evidence type="ECO:0000313" key="2">
    <source>
        <dbReference type="EMBL" id="CAD8124969.1"/>
    </source>
</evidence>
<dbReference type="EMBL" id="CAJJDN010000155">
    <property type="protein sequence ID" value="CAD8124969.1"/>
    <property type="molecule type" value="Genomic_DNA"/>
</dbReference>
<proteinExistence type="predicted"/>
<feature type="signal peptide" evidence="1">
    <location>
        <begin position="1"/>
        <end position="19"/>
    </location>
</feature>
<dbReference type="InterPro" id="IPR002895">
    <property type="entry name" value="Paramecium_SA"/>
</dbReference>
<dbReference type="AlphaFoldDB" id="A0A8S1RD88"/>
<protein>
    <submittedName>
        <fullName evidence="2">Uncharacterized protein</fullName>
    </submittedName>
</protein>
<evidence type="ECO:0000313" key="3">
    <source>
        <dbReference type="Proteomes" id="UP000692954"/>
    </source>
</evidence>
<comment type="caution">
    <text evidence="2">The sequence shown here is derived from an EMBL/GenBank/DDBJ whole genome shotgun (WGS) entry which is preliminary data.</text>
</comment>
<organism evidence="2 3">
    <name type="scientific">Paramecium sonneborni</name>
    <dbReference type="NCBI Taxonomy" id="65129"/>
    <lineage>
        <taxon>Eukaryota</taxon>
        <taxon>Sar</taxon>
        <taxon>Alveolata</taxon>
        <taxon>Ciliophora</taxon>
        <taxon>Intramacronucleata</taxon>
        <taxon>Oligohymenophorea</taxon>
        <taxon>Peniculida</taxon>
        <taxon>Parameciidae</taxon>
        <taxon>Paramecium</taxon>
    </lineage>
</organism>
<sequence length="1049" mass="117749">MKTIKVLSIIILFEVLVSCQYISLGDQCKCQDLSTELDCNLRGMCRWNSVQMNCFESNTYKSTIVSTSANKKIEIKSSSIYCDHFNQIECPNQIGCAWVDNMCIMFTGCSSYVKNTDEDCRKISQTCFSDGIRCVELDECNTYTYQKSCVISKKGKYCIWNTQNRGCEQVKNCSDLPKELISDKECRTQLQFCTTKLGGGCIESRSCSEAQSAVSCVSDRQQSIDCFWAEGKCRDKTCENALISFKTDQQCKEFLPHCTTKPNGGCTLRLSCHDAQIEDACIKDSSGNDCFWTGSQCKEKLCENAPSSYTTNQQCQTISINCISNGQGCTINHGCSSALKEEFCYQDDQGNPCFWNGIFCVQKKCEDQNLQGDQLCSDFMSTCIAKPDEQIGCITKTCETASIHINTNQLCENYLPNSNCITKKSGGCKINTYCNSIDLEEACIQDSQGNKCYWNQVDQKCLQITTCSLINNQSKCITDQFGIPCQWVDQFINNLKEQCVTKSCSSAPLYMKSEKECNEYYKSDSVQCTLKKGGGCRQKTLCENVDLIDACTTDKDGNNCVWDQKTSQCRQENCSDFTELSYFGCSSKKANCTIGQNGKCVELQECSSYFNKISCVRGTDGICLWIEDYKDGKGACFQFDSCQSLKWKTDAECKLASNSCTTDGQQCVPITECRSTNVNGGCVTGTDGECIQSVAQLNSNQPKTCSKFINCSTAYYLTHEECQEAHPFCTTNGETGCRDITSCGYYQVKESCNINNQGQFKDENGSIISTGKCTWDEQDQNCRDQICSDLIFKSEEECSEILTNCTSDGQRCVEKQSCQLYMDESICNSRKGTDGPCYWNEGKCRIKKCQEIVLTVNKNECNQVKDCISDGDKCIVKEKCEKYVTKASCNNSGLDGICIWNDNLRICSLMKNSCNEANNDEIACKQANDRCLWDSLNSQNQCSEHTCMSYFLQMGQCQYFKTWHNDKYHICKMIQGKCSQMDATTLTAEECYSYSLYTYSWNPLSNRCMQCSRILDNGSNNTNLTNTNQTIYQYVLGTITGFFAFVAVL</sequence>
<dbReference type="Proteomes" id="UP000692954">
    <property type="component" value="Unassembled WGS sequence"/>
</dbReference>
<reference evidence="2" key="1">
    <citation type="submission" date="2021-01" db="EMBL/GenBank/DDBJ databases">
        <authorList>
            <consortium name="Genoscope - CEA"/>
            <person name="William W."/>
        </authorList>
    </citation>
    <scope>NUCLEOTIDE SEQUENCE</scope>
</reference>
<dbReference type="SMART" id="SM00639">
    <property type="entry name" value="PSA"/>
    <property type="match status" value="11"/>
</dbReference>
<dbReference type="OrthoDB" id="283080at2759"/>
<name>A0A8S1RD88_9CILI</name>
<feature type="chain" id="PRO_5035942307" evidence="1">
    <location>
        <begin position="20"/>
        <end position="1049"/>
    </location>
</feature>
<keyword evidence="1" id="KW-0732">Signal</keyword>
<dbReference type="Pfam" id="PF01508">
    <property type="entry name" value="Paramecium_SA"/>
    <property type="match status" value="10"/>
</dbReference>
<keyword evidence="3" id="KW-1185">Reference proteome</keyword>
<accession>A0A8S1RD88</accession>
<evidence type="ECO:0000256" key="1">
    <source>
        <dbReference type="SAM" id="SignalP"/>
    </source>
</evidence>